<protein>
    <submittedName>
        <fullName evidence="1">Uncharacterized protein</fullName>
    </submittedName>
</protein>
<evidence type="ECO:0000313" key="2">
    <source>
        <dbReference type="Proteomes" id="UP000188637"/>
    </source>
</evidence>
<dbReference type="EMBL" id="LJHD01000220">
    <property type="protein sequence ID" value="ONI41408.1"/>
    <property type="molecule type" value="Genomic_DNA"/>
</dbReference>
<accession>A0ACC8XEH6</accession>
<comment type="caution">
    <text evidence="1">The sequence shown here is derived from an EMBL/GenBank/DDBJ whole genome shotgun (WGS) entry which is preliminary data.</text>
</comment>
<keyword evidence="2" id="KW-1185">Reference proteome</keyword>
<organism evidence="1 2">
    <name type="scientific">Candidatus Epulonipiscium fishelsonii</name>
    <dbReference type="NCBI Taxonomy" id="77094"/>
    <lineage>
        <taxon>Bacteria</taxon>
        <taxon>Bacillati</taxon>
        <taxon>Bacillota</taxon>
        <taxon>Clostridia</taxon>
        <taxon>Lachnospirales</taxon>
        <taxon>Lachnospiraceae</taxon>
        <taxon>Candidatus Epulonipiscium</taxon>
    </lineage>
</organism>
<sequence length="90" mass="10454">MTISIHMTDDYVLKRTFNQVKKNMSNAKDKAKKVLVATSSVILVATVATSSMYSDHDIIYIYPEKAVVIYQEEYEYRTGRKKAKQEQRPF</sequence>
<name>A0ACC8XEH6_9FIRM</name>
<proteinExistence type="predicted"/>
<dbReference type="Proteomes" id="UP000188637">
    <property type="component" value="Unassembled WGS sequence"/>
</dbReference>
<reference evidence="1" key="1">
    <citation type="submission" date="2016-08" db="EMBL/GenBank/DDBJ databases">
        <authorList>
            <person name="Ngugi D.K."/>
            <person name="Miyake S."/>
            <person name="Stingl U."/>
        </authorList>
    </citation>
    <scope>NUCLEOTIDE SEQUENCE</scope>
    <source>
        <strain evidence="1">SCG-D08WGA-EpuloA1</strain>
    </source>
</reference>
<evidence type="ECO:0000313" key="1">
    <source>
        <dbReference type="EMBL" id="ONI41408.1"/>
    </source>
</evidence>
<gene>
    <name evidence="1" type="ORF">AN640_08130</name>
</gene>